<dbReference type="SMART" id="SM00060">
    <property type="entry name" value="FN3"/>
    <property type="match status" value="6"/>
</dbReference>
<dbReference type="InterPro" id="IPR036179">
    <property type="entry name" value="Ig-like_dom_sf"/>
</dbReference>
<feature type="domain" description="Fibronectin type-III" evidence="6">
    <location>
        <begin position="1736"/>
        <end position="1829"/>
    </location>
</feature>
<dbReference type="FunFam" id="2.60.40.10:FF:000056">
    <property type="entry name" value="twitchin isoform X4"/>
    <property type="match status" value="1"/>
</dbReference>
<evidence type="ECO:0000256" key="4">
    <source>
        <dbReference type="SAM" id="MobiDB-lite"/>
    </source>
</evidence>
<feature type="compositionally biased region" description="Basic and acidic residues" evidence="4">
    <location>
        <begin position="1"/>
        <end position="28"/>
    </location>
</feature>
<dbReference type="PROSITE" id="PS50835">
    <property type="entry name" value="IG_LIKE"/>
    <property type="match status" value="8"/>
</dbReference>
<dbReference type="PANTHER" id="PTHR13817:SF151">
    <property type="entry name" value="TITIN"/>
    <property type="match status" value="1"/>
</dbReference>
<feature type="region of interest" description="Disordered" evidence="4">
    <location>
        <begin position="1820"/>
        <end position="1846"/>
    </location>
</feature>
<dbReference type="FunFam" id="2.60.40.10:FF:002361">
    <property type="entry name" value="Titin homolog"/>
    <property type="match status" value="1"/>
</dbReference>
<feature type="domain" description="Ig-like" evidence="5">
    <location>
        <begin position="767"/>
        <end position="855"/>
    </location>
</feature>
<evidence type="ECO:0000313" key="7">
    <source>
        <dbReference type="EMBL" id="GMR58631.1"/>
    </source>
</evidence>
<keyword evidence="3" id="KW-0393">Immunoglobulin domain</keyword>
<keyword evidence="2" id="KW-0677">Repeat</keyword>
<dbReference type="EMBL" id="BTRK01000006">
    <property type="protein sequence ID" value="GMR58631.1"/>
    <property type="molecule type" value="Genomic_DNA"/>
</dbReference>
<feature type="region of interest" description="Disordered" evidence="4">
    <location>
        <begin position="1279"/>
        <end position="1558"/>
    </location>
</feature>
<keyword evidence="8" id="KW-1185">Reference proteome</keyword>
<dbReference type="SUPFAM" id="SSF49265">
    <property type="entry name" value="Fibronectin type III"/>
    <property type="match status" value="4"/>
</dbReference>
<dbReference type="InterPro" id="IPR003961">
    <property type="entry name" value="FN3_dom"/>
</dbReference>
<dbReference type="FunFam" id="2.60.40.10:FF:000107">
    <property type="entry name" value="Myosin, light chain kinase a"/>
    <property type="match status" value="2"/>
</dbReference>
<dbReference type="FunFam" id="2.60.40.10:FF:002282">
    <property type="entry name" value="Titin homolog"/>
    <property type="match status" value="1"/>
</dbReference>
<accession>A0AAN5D8Z5</accession>
<feature type="domain" description="Ig-like" evidence="5">
    <location>
        <begin position="1547"/>
        <end position="1636"/>
    </location>
</feature>
<feature type="non-terminal residue" evidence="7">
    <location>
        <position position="1"/>
    </location>
</feature>
<feature type="domain" description="Fibronectin type-III" evidence="6">
    <location>
        <begin position="1836"/>
        <end position="1927"/>
    </location>
</feature>
<feature type="domain" description="Ig-like" evidence="5">
    <location>
        <begin position="859"/>
        <end position="946"/>
    </location>
</feature>
<name>A0AAN5D8Z5_9BILA</name>
<dbReference type="InterPro" id="IPR003598">
    <property type="entry name" value="Ig_sub2"/>
</dbReference>
<feature type="compositionally biased region" description="Basic and acidic residues" evidence="4">
    <location>
        <begin position="35"/>
        <end position="83"/>
    </location>
</feature>
<feature type="non-terminal residue" evidence="7">
    <location>
        <position position="2054"/>
    </location>
</feature>
<evidence type="ECO:0000256" key="2">
    <source>
        <dbReference type="ARBA" id="ARBA00022737"/>
    </source>
</evidence>
<feature type="compositionally biased region" description="Basic and acidic residues" evidence="4">
    <location>
        <begin position="1279"/>
        <end position="1318"/>
    </location>
</feature>
<protein>
    <recommendedName>
        <fullName evidence="9">Immunoglobulin</fullName>
    </recommendedName>
</protein>
<evidence type="ECO:0000313" key="8">
    <source>
        <dbReference type="Proteomes" id="UP001328107"/>
    </source>
</evidence>
<dbReference type="Pfam" id="PF00041">
    <property type="entry name" value="fn3"/>
    <property type="match status" value="5"/>
</dbReference>
<sequence>KKTEKSESSMDEEAMKKKEEEEEKKRKDEEEEEEAQAKAKEEETAAKKRAEEEEKRRAEELAKAKEEEKKKEEEAITKRKLSIDEGSNDSTFRRRSCRPKEGFVIPLDEQVTGLRGDTATFTCEAAKEEDKITWKINGKPATADARAQIIVDGPMQKLILKELSPKDSGIEIVAECGEFTTTSALSVDDTPVKIVEKLERKTVLKVGEAASLGVTLNHDAVNVRWFRDGDALAADGRHEMKEDKEKCSLTISSVQFSDAGSYAVIADGAESYTNVEVHGAPQFSEDGKHSTQSVDATESLTITLIFDSFPEPSAEVWLNGRPIGAETKCTMEVIDNKVRFVKRATSKKDSGEYTIKLANQHGSATHTVVVKVRDVPEAPADISVGDVTAESVTVSWAPPSDDGGAEITGYLVERKEANRRAFHKVAQVPASKSSCTVEDLENDTGYIVRVSAVNQFGTGEPRISSEVCTGTPYTPPNVTQPPTIAEMRPRGCKLEWEDVKEDGGSAIYGYDVYVRENGGEPRKLNDEPIFIHSFTVDGLSEETMCEFKIEAINHAGLRSNSNKYSDSITISKTLGKPKAKLDIPRITITSTDSVTVAWDTVEDEDVTAYTVAYKSESSVAWTDVEAEQPPLNIEGLKEGVSYVFKVAAKNSAGVGEYSAESVPLRVQANIKPQITKALKDSSIPRKSAMRLECHAMAEPAAEYVWYKDGREVIPADDNMEIITEGFMSALIVHRTAAVDEGEYTCEVINSIGKTTTSARIEIAEVRAHFTSSFPELQEIDEGATVTLTCELSDPDASVRWFKDGRRILIDEHIIVKKAGTERILIINDANSDDSGHYKAETSDGRSKSEGELIVKESEARIVIGPQDKTVNSFGETVIFHCQTSRPCRVVKWFKNGTEIWPTTGKFYMSVDGCEATLEVKNVESNDEGEIYAEISEKERSAPAKLNLIVGPTIELDNLTILGGEVVHHAGRDLDFVVKFEGHPAPEVKLFLNSEPLAHRSRIETYDDCVSVRVKEVKRADSGDLKITATNSAGSVSKDLHLSIIDVPNPPTGISVIETTSCSVKISWEAPDDPNGSPITGYVIERKSAETNRWRTVGKARARATTFESDDLFSKEVYSFRVCALNDVGQGAPSEAVDVITETSSDDESIISDVIPQLPIGLAPPEKPEAIVMEGKVTLNWIGVTDATEYTVERKGEKEEVWLEVATTDIDCFTDRSVVESKRYSYRIIASTAMRTSRPSVPSEFVMVKVDDEVLATRQISEEKKEDVVDEVKIEDGAVDGKKAEEKKRAEKEKKKTDDIMKTKDLLKKTPERELKEQEPSTSTDDLSKTSEKADEPKSAEPEKKTKKVVKKKKEKSESVASEAGPKEEEKKVDVKKDEGEPTKADEEIQKKEEAEKKAEKDDETKTVKEPEADAKKKEKEVAASKKDSEAEKKKEAEKKAEEAMTAKKDAEAKKEEDDKKKDMKEKAMEKKDEVEKKKVEDEVEKKKESDAKKVVDEKKKVVDEKKKDDDAGKKEAVAEEKKKEEAEKKKEKDEETKKKDEKKKKEPLQAKAESEEVTLQLGTSGELKINLSGSVEKVDATWTKDGKPVDARFSASTTATAAVLKLTAVTESDAGKYTCTLRSSDGQSATASVNVTVTDKPSAAAEISVVEVKEGEPVQLYANVAGIPPPECKWYKDGVEIKADKVHSTSIRAGQATLSMNKATAEMAGDYTLVSKNKHGECTVALKLKVKGAPSVPLGPLTHSETSSAVTLKWNAPESDGGSPLLGYCIEKRDPKRATWRFCQRTTDTEVTISNLPEGSSFLFRVAAENALGTGATLDTTEPISLKKPKKAPSKAPGKPIASGTTKDSITIEWTEVTEEEEIEYIIEYKETKSKRWSQAGKGIKTAHFTATGLKEGIEYQFRVTASNEAGTGPVSDVSDVIKCELKTEASAPKFTSTPSDTTGNEKGKVKMTAEFEGSPAPEVKWTRGRSEIYSGKRQWVDTTSNSSSLTIGEMREDDEGQISVTLTNSSGTVSHSFKLTMDAPPQIMKNDRYNSPTLYDKGEEVKLRLSFTG</sequence>
<dbReference type="PANTHER" id="PTHR13817">
    <property type="entry name" value="TITIN"/>
    <property type="match status" value="1"/>
</dbReference>
<dbReference type="SMART" id="SM00409">
    <property type="entry name" value="IG"/>
    <property type="match status" value="10"/>
</dbReference>
<dbReference type="Gene3D" id="2.60.40.10">
    <property type="entry name" value="Immunoglobulins"/>
    <property type="match status" value="17"/>
</dbReference>
<feature type="domain" description="Fibronectin type-III" evidence="6">
    <location>
        <begin position="1049"/>
        <end position="1145"/>
    </location>
</feature>
<evidence type="ECO:0000259" key="5">
    <source>
        <dbReference type="PROSITE" id="PS50835"/>
    </source>
</evidence>
<dbReference type="PRINTS" id="PR00014">
    <property type="entry name" value="FNTYPEIII"/>
</dbReference>
<evidence type="ECO:0008006" key="9">
    <source>
        <dbReference type="Google" id="ProtNLM"/>
    </source>
</evidence>
<feature type="region of interest" description="Disordered" evidence="4">
    <location>
        <begin position="1"/>
        <end position="95"/>
    </location>
</feature>
<evidence type="ECO:0000259" key="6">
    <source>
        <dbReference type="PROSITE" id="PS50853"/>
    </source>
</evidence>
<feature type="compositionally biased region" description="Low complexity" evidence="4">
    <location>
        <begin position="1834"/>
        <end position="1843"/>
    </location>
</feature>
<dbReference type="InterPro" id="IPR003599">
    <property type="entry name" value="Ig_sub"/>
</dbReference>
<dbReference type="SMART" id="SM00408">
    <property type="entry name" value="IGc2"/>
    <property type="match status" value="8"/>
</dbReference>
<feature type="domain" description="Ig-like" evidence="5">
    <location>
        <begin position="99"/>
        <end position="169"/>
    </location>
</feature>
<dbReference type="CDD" id="cd00063">
    <property type="entry name" value="FN3"/>
    <property type="match status" value="7"/>
</dbReference>
<dbReference type="SUPFAM" id="SSF48726">
    <property type="entry name" value="Immunoglobulin"/>
    <property type="match status" value="10"/>
</dbReference>
<feature type="domain" description="Ig-like" evidence="5">
    <location>
        <begin position="1933"/>
        <end position="2021"/>
    </location>
</feature>
<proteinExistence type="predicted"/>
<feature type="compositionally biased region" description="Basic and acidic residues" evidence="4">
    <location>
        <begin position="1325"/>
        <end position="1343"/>
    </location>
</feature>
<feature type="domain" description="Ig-like" evidence="5">
    <location>
        <begin position="672"/>
        <end position="761"/>
    </location>
</feature>
<dbReference type="FunFam" id="2.60.40.10:FF:000031">
    <property type="entry name" value="Myosin-binding protein C, slow type"/>
    <property type="match status" value="1"/>
</dbReference>
<feature type="domain" description="Ig-like" evidence="5">
    <location>
        <begin position="191"/>
        <end position="276"/>
    </location>
</feature>
<evidence type="ECO:0000256" key="3">
    <source>
        <dbReference type="ARBA" id="ARBA00023319"/>
    </source>
</evidence>
<dbReference type="FunFam" id="2.60.40.10:FF:002533">
    <property type="entry name" value="Titin homolog"/>
    <property type="match status" value="1"/>
</dbReference>
<dbReference type="GO" id="GO:0031430">
    <property type="term" value="C:M band"/>
    <property type="evidence" value="ECO:0007669"/>
    <property type="project" value="TreeGrafter"/>
</dbReference>
<gene>
    <name evidence="7" type="ORF">PMAYCL1PPCAC_28826</name>
</gene>
<comment type="subcellular location">
    <subcellularLocation>
        <location evidence="1">Cytoplasm</location>
        <location evidence="1">Myofibril</location>
        <location evidence="1">Sarcomere</location>
        <location evidence="1">A band</location>
    </subcellularLocation>
</comment>
<evidence type="ECO:0000256" key="1">
    <source>
        <dbReference type="ARBA" id="ARBA00004161"/>
    </source>
</evidence>
<comment type="caution">
    <text evidence="7">The sequence shown here is derived from an EMBL/GenBank/DDBJ whole genome shotgun (WGS) entry which is preliminary data.</text>
</comment>
<dbReference type="InterPro" id="IPR013783">
    <property type="entry name" value="Ig-like_fold"/>
</dbReference>
<dbReference type="InterPro" id="IPR013098">
    <property type="entry name" value="Ig_I-set"/>
</dbReference>
<dbReference type="Proteomes" id="UP001328107">
    <property type="component" value="Unassembled WGS sequence"/>
</dbReference>
<dbReference type="Pfam" id="PF07679">
    <property type="entry name" value="I-set"/>
    <property type="match status" value="9"/>
</dbReference>
<dbReference type="InterPro" id="IPR036116">
    <property type="entry name" value="FN3_sf"/>
</dbReference>
<feature type="domain" description="Fibronectin type-III" evidence="6">
    <location>
        <begin position="580"/>
        <end position="669"/>
    </location>
</feature>
<feature type="compositionally biased region" description="Basic residues" evidence="4">
    <location>
        <begin position="1344"/>
        <end position="1353"/>
    </location>
</feature>
<feature type="compositionally biased region" description="Basic and acidic residues" evidence="4">
    <location>
        <begin position="1364"/>
        <end position="1554"/>
    </location>
</feature>
<reference evidence="8" key="1">
    <citation type="submission" date="2022-10" db="EMBL/GenBank/DDBJ databases">
        <title>Genome assembly of Pristionchus species.</title>
        <authorList>
            <person name="Yoshida K."/>
            <person name="Sommer R.J."/>
        </authorList>
    </citation>
    <scope>NUCLEOTIDE SEQUENCE [LARGE SCALE GENOMIC DNA]</scope>
    <source>
        <strain evidence="8">RS5460</strain>
    </source>
</reference>
<dbReference type="GO" id="GO:0045214">
    <property type="term" value="P:sarcomere organization"/>
    <property type="evidence" value="ECO:0007669"/>
    <property type="project" value="TreeGrafter"/>
</dbReference>
<dbReference type="InterPro" id="IPR050964">
    <property type="entry name" value="Striated_Muscle_Regulatory"/>
</dbReference>
<feature type="domain" description="Fibronectin type-III" evidence="6">
    <location>
        <begin position="378"/>
        <end position="472"/>
    </location>
</feature>
<organism evidence="7 8">
    <name type="scientific">Pristionchus mayeri</name>
    <dbReference type="NCBI Taxonomy" id="1317129"/>
    <lineage>
        <taxon>Eukaryota</taxon>
        <taxon>Metazoa</taxon>
        <taxon>Ecdysozoa</taxon>
        <taxon>Nematoda</taxon>
        <taxon>Chromadorea</taxon>
        <taxon>Rhabditida</taxon>
        <taxon>Rhabditina</taxon>
        <taxon>Diplogasteromorpha</taxon>
        <taxon>Diplogasteroidea</taxon>
        <taxon>Neodiplogasteridae</taxon>
        <taxon>Pristionchus</taxon>
    </lineage>
</organism>
<dbReference type="PROSITE" id="PS50853">
    <property type="entry name" value="FN3"/>
    <property type="match status" value="6"/>
</dbReference>
<feature type="domain" description="Ig-like" evidence="5">
    <location>
        <begin position="1641"/>
        <end position="1725"/>
    </location>
</feature>
<feature type="domain" description="Fibronectin type-III" evidence="6">
    <location>
        <begin position="478"/>
        <end position="576"/>
    </location>
</feature>
<dbReference type="InterPro" id="IPR007110">
    <property type="entry name" value="Ig-like_dom"/>
</dbReference>